<sequence>MNITLAPAFVTCTSPRMAACHPRCSRSSRPGNVCTPPSLNYSAACQIIAISMHTPCSLLRCAQCMPLDNRHMYGTFRRRNSSEMPAAQINAPSARSACLACTLRSYHTESPTIHPDSALVGLSKWANFPLTVVIMSSANYGLSNISEKERDTVTPSASWTKNSRWGSGQVHGCFSPSVVMPNYWRS</sequence>
<dbReference type="AlphaFoldDB" id="A0A395H833"/>
<dbReference type="EMBL" id="KZ824425">
    <property type="protein sequence ID" value="RAL04101.1"/>
    <property type="molecule type" value="Genomic_DNA"/>
</dbReference>
<dbReference type="OrthoDB" id="10358554at2759"/>
<proteinExistence type="predicted"/>
<dbReference type="Proteomes" id="UP000249402">
    <property type="component" value="Unassembled WGS sequence"/>
</dbReference>
<reference evidence="1 2" key="1">
    <citation type="submission" date="2018-02" db="EMBL/GenBank/DDBJ databases">
        <title>The genomes of Aspergillus section Nigri reveals drivers in fungal speciation.</title>
        <authorList>
            <consortium name="DOE Joint Genome Institute"/>
            <person name="Vesth T.C."/>
            <person name="Nybo J."/>
            <person name="Theobald S."/>
            <person name="Brandl J."/>
            <person name="Frisvad J.C."/>
            <person name="Nielsen K.F."/>
            <person name="Lyhne E.K."/>
            <person name="Kogle M.E."/>
            <person name="Kuo A."/>
            <person name="Riley R."/>
            <person name="Clum A."/>
            <person name="Nolan M."/>
            <person name="Lipzen A."/>
            <person name="Salamov A."/>
            <person name="Henrissat B."/>
            <person name="Wiebenga A."/>
            <person name="De vries R.P."/>
            <person name="Grigoriev I.V."/>
            <person name="Mortensen U.H."/>
            <person name="Andersen M.R."/>
            <person name="Baker S.E."/>
        </authorList>
    </citation>
    <scope>NUCLEOTIDE SEQUENCE [LARGE SCALE GENOMIC DNA]</scope>
    <source>
        <strain evidence="1 2">CBS 121593</strain>
    </source>
</reference>
<dbReference type="GeneID" id="37219546"/>
<evidence type="ECO:0000313" key="1">
    <source>
        <dbReference type="EMBL" id="RAL04101.1"/>
    </source>
</evidence>
<dbReference type="VEuPathDB" id="FungiDB:BO80DRAFT_256040"/>
<protein>
    <submittedName>
        <fullName evidence="1">Uncharacterized protein</fullName>
    </submittedName>
</protein>
<evidence type="ECO:0000313" key="2">
    <source>
        <dbReference type="Proteomes" id="UP000249402"/>
    </source>
</evidence>
<name>A0A395H833_9EURO</name>
<dbReference type="RefSeq" id="XP_025578428.1">
    <property type="nucleotide sequence ID" value="XM_025714681.1"/>
</dbReference>
<accession>A0A395H833</accession>
<organism evidence="1 2">
    <name type="scientific">Aspergillus ibericus CBS 121593</name>
    <dbReference type="NCBI Taxonomy" id="1448316"/>
    <lineage>
        <taxon>Eukaryota</taxon>
        <taxon>Fungi</taxon>
        <taxon>Dikarya</taxon>
        <taxon>Ascomycota</taxon>
        <taxon>Pezizomycotina</taxon>
        <taxon>Eurotiomycetes</taxon>
        <taxon>Eurotiomycetidae</taxon>
        <taxon>Eurotiales</taxon>
        <taxon>Aspergillaceae</taxon>
        <taxon>Aspergillus</taxon>
        <taxon>Aspergillus subgen. Circumdati</taxon>
    </lineage>
</organism>
<gene>
    <name evidence="1" type="ORF">BO80DRAFT_256040</name>
</gene>
<keyword evidence="2" id="KW-1185">Reference proteome</keyword>